<proteinExistence type="inferred from homology"/>
<accession>A0A2I9DIY3</accession>
<dbReference type="PANTHER" id="PTHR42905">
    <property type="entry name" value="PHOSPHOENOLPYRUVATE CARBOXYLASE"/>
    <property type="match status" value="1"/>
</dbReference>
<dbReference type="GO" id="GO:0003824">
    <property type="term" value="F:catalytic activity"/>
    <property type="evidence" value="ECO:0007669"/>
    <property type="project" value="InterPro"/>
</dbReference>
<reference evidence="3" key="1">
    <citation type="submission" date="2018-01" db="EMBL/GenBank/DDBJ databases">
        <title>Draft Genome Sequence of the Radioresistant Bacterium Deinococcus aerius TR0125, Isolated from the Higher Atmosphere above Japan.</title>
        <authorList>
            <person name="Satoh K."/>
            <person name="Arai H."/>
            <person name="Sanzen T."/>
            <person name="Kawaguchi Y."/>
            <person name="Hayashi H."/>
            <person name="Yokobori S."/>
            <person name="Yamagishi A."/>
            <person name="Oono Y."/>
            <person name="Narumi I."/>
        </authorList>
    </citation>
    <scope>NUCLEOTIDE SEQUENCE [LARGE SCALE GENOMIC DNA]</scope>
    <source>
        <strain evidence="3">TR0125</strain>
    </source>
</reference>
<dbReference type="EMBL" id="BFAG01000002">
    <property type="protein sequence ID" value="GBF04731.1"/>
    <property type="molecule type" value="Genomic_DNA"/>
</dbReference>
<dbReference type="SUPFAM" id="SSF51621">
    <property type="entry name" value="Phosphoenolpyruvate/pyruvate domain"/>
    <property type="match status" value="1"/>
</dbReference>
<evidence type="ECO:0000313" key="3">
    <source>
        <dbReference type="Proteomes" id="UP000236569"/>
    </source>
</evidence>
<dbReference type="InterPro" id="IPR040442">
    <property type="entry name" value="Pyrv_kinase-like_dom_sf"/>
</dbReference>
<organism evidence="2 3">
    <name type="scientific">Deinococcus aerius</name>
    <dbReference type="NCBI Taxonomy" id="200253"/>
    <lineage>
        <taxon>Bacteria</taxon>
        <taxon>Thermotogati</taxon>
        <taxon>Deinococcota</taxon>
        <taxon>Deinococci</taxon>
        <taxon>Deinococcales</taxon>
        <taxon>Deinococcaceae</taxon>
        <taxon>Deinococcus</taxon>
    </lineage>
</organism>
<dbReference type="InterPro" id="IPR015813">
    <property type="entry name" value="Pyrv/PenolPyrv_kinase-like_dom"/>
</dbReference>
<dbReference type="Pfam" id="PF13714">
    <property type="entry name" value="PEP_mutase"/>
    <property type="match status" value="1"/>
</dbReference>
<comment type="similarity">
    <text evidence="1">Belongs to the isocitrate lyase/PEP mutase superfamily. PEP mutase family.</text>
</comment>
<dbReference type="RefSeq" id="WP_201262716.1">
    <property type="nucleotide sequence ID" value="NZ_BFAG01000002.1"/>
</dbReference>
<keyword evidence="2" id="KW-0670">Pyruvate</keyword>
<dbReference type="InterPro" id="IPR039556">
    <property type="entry name" value="ICL/PEPM"/>
</dbReference>
<keyword evidence="3" id="KW-1185">Reference proteome</keyword>
<sequence>MSPHDFKRRLVSGETLVAIGAHNGLSARLGEEAGFECLWASGLEISASRGMPDANIITFSEMADAVRNIVESVSIPVIVDADSGYGNAINVIRTVQELEHAGAAGLCLEDNVFPKRNSFYADVTRDIVDAREHVSKIKAAVYARKSEDFVVIARTEGFIVGLGVDEVLERAHAYADAGADAVLVHSKIDNPSEIYAFSARWDREVPLVAVPTTYNSVTVEELRAHGYTMCIFANHGIRSFVSRAREILRQLRESGSASTVEPQLCTLGDLFGLVGFADLKRREVEFLG</sequence>
<dbReference type="Gene3D" id="3.20.20.60">
    <property type="entry name" value="Phosphoenolpyruvate-binding domains"/>
    <property type="match status" value="1"/>
</dbReference>
<evidence type="ECO:0000313" key="2">
    <source>
        <dbReference type="EMBL" id="GBF04731.1"/>
    </source>
</evidence>
<dbReference type="PANTHER" id="PTHR42905:SF7">
    <property type="entry name" value="PHOSPHOENOLPYRUVATE PHOSPHOMUTASE"/>
    <property type="match status" value="1"/>
</dbReference>
<comment type="caution">
    <text evidence="2">The sequence shown here is derived from an EMBL/GenBank/DDBJ whole genome shotgun (WGS) entry which is preliminary data.</text>
</comment>
<protein>
    <submittedName>
        <fullName evidence="2">Phosphoenolpyruvate phosphomutase</fullName>
    </submittedName>
</protein>
<dbReference type="Proteomes" id="UP000236569">
    <property type="component" value="Unassembled WGS sequence"/>
</dbReference>
<dbReference type="CDD" id="cd00377">
    <property type="entry name" value="ICL_PEPM"/>
    <property type="match status" value="1"/>
</dbReference>
<evidence type="ECO:0000256" key="1">
    <source>
        <dbReference type="ARBA" id="ARBA00038455"/>
    </source>
</evidence>
<dbReference type="AlphaFoldDB" id="A0A2I9DIY3"/>
<name>A0A2I9DIY3_9DEIO</name>
<gene>
    <name evidence="2" type="ORF">DAERI_020328</name>
</gene>